<dbReference type="Proteomes" id="UP000005391">
    <property type="component" value="Unassembled WGS sequence"/>
</dbReference>
<name>E4MNW5_CAPOC</name>
<comment type="caution">
    <text evidence="1">The sequence shown here is derived from an EMBL/GenBank/DDBJ whole genome shotgun (WGS) entry which is preliminary data.</text>
</comment>
<dbReference type="RefSeq" id="WP_002670978.1">
    <property type="nucleotide sequence ID" value="NZ_GL573160.1"/>
</dbReference>
<proteinExistence type="predicted"/>
<dbReference type="EMBL" id="AEOH01000003">
    <property type="protein sequence ID" value="EFS98568.1"/>
    <property type="molecule type" value="Genomic_DNA"/>
</dbReference>
<organism evidence="1 2">
    <name type="scientific">Capnocytophaga ochracea F0287</name>
    <dbReference type="NCBI Taxonomy" id="873517"/>
    <lineage>
        <taxon>Bacteria</taxon>
        <taxon>Pseudomonadati</taxon>
        <taxon>Bacteroidota</taxon>
        <taxon>Flavobacteriia</taxon>
        <taxon>Flavobacteriales</taxon>
        <taxon>Flavobacteriaceae</taxon>
        <taxon>Capnocytophaga</taxon>
    </lineage>
</organism>
<dbReference type="AlphaFoldDB" id="E4MNW5"/>
<evidence type="ECO:0000313" key="2">
    <source>
        <dbReference type="Proteomes" id="UP000005391"/>
    </source>
</evidence>
<reference evidence="1 2" key="1">
    <citation type="submission" date="2010-10" db="EMBL/GenBank/DDBJ databases">
        <authorList>
            <person name="Muzny D."/>
            <person name="Qin X."/>
            <person name="Deng J."/>
            <person name="Jiang H."/>
            <person name="Liu Y."/>
            <person name="Qu J."/>
            <person name="Song X.-Z."/>
            <person name="Zhang L."/>
            <person name="Thornton R."/>
            <person name="Coyle M."/>
            <person name="Francisco L."/>
            <person name="Jackson L."/>
            <person name="Javaid M."/>
            <person name="Korchina V."/>
            <person name="Kovar C."/>
            <person name="Mata R."/>
            <person name="Mathew T."/>
            <person name="Ngo R."/>
            <person name="Nguyen L."/>
            <person name="Nguyen N."/>
            <person name="Okwuonu G."/>
            <person name="Ongeri F."/>
            <person name="Pham C."/>
            <person name="Simmons D."/>
            <person name="Wilczek-Boney K."/>
            <person name="Hale W."/>
            <person name="Jakkamsetti A."/>
            <person name="Pham P."/>
            <person name="Ruth R."/>
            <person name="San Lucas F."/>
            <person name="Warren J."/>
            <person name="Zhang J."/>
            <person name="Zhao Z."/>
            <person name="Zhou C."/>
            <person name="Zhu D."/>
            <person name="Lee S."/>
            <person name="Bess C."/>
            <person name="Blankenburg K."/>
            <person name="Forbes L."/>
            <person name="Fu Q."/>
            <person name="Gubbala S."/>
            <person name="Hirani K."/>
            <person name="Jayaseelan J.C."/>
            <person name="Lara F."/>
            <person name="Munidasa M."/>
            <person name="Palculict T."/>
            <person name="Patil S."/>
            <person name="Pu L.-L."/>
            <person name="Saada N."/>
            <person name="Tang L."/>
            <person name="Weissenberger G."/>
            <person name="Zhu Y."/>
            <person name="Hemphill L."/>
            <person name="Shang Y."/>
            <person name="Youmans B."/>
            <person name="Ayvaz T."/>
            <person name="Ross M."/>
            <person name="Santibanez J."/>
            <person name="Aqrawi P."/>
            <person name="Gross S."/>
            <person name="Joshi V."/>
            <person name="Fowler G."/>
            <person name="Nazareth L."/>
            <person name="Reid J."/>
            <person name="Worley K."/>
            <person name="Petrosino J."/>
            <person name="Highlander S."/>
            <person name="Gibbs R."/>
        </authorList>
    </citation>
    <scope>NUCLEOTIDE SEQUENCE [LARGE SCALE GENOMIC DNA]</scope>
    <source>
        <strain evidence="1 2">F0287</strain>
    </source>
</reference>
<evidence type="ECO:0000313" key="1">
    <source>
        <dbReference type="EMBL" id="EFS98568.1"/>
    </source>
</evidence>
<gene>
    <name evidence="1" type="ORF">HMPREF1977_0075</name>
</gene>
<accession>E4MNW5</accession>
<dbReference type="HOGENOM" id="CLU_1341241_0_0_10"/>
<protein>
    <submittedName>
        <fullName evidence="1">Uncharacterized protein</fullName>
    </submittedName>
</protein>
<sequence>MERDKYYFLFSNYTQENVLCRCVEVEQYPNGEVQYGVLLLDKKEKRWNNFEFEEIPISSVLPICNSFSEKNIDSERGLLLYQLHINGLICIDIIDIGVGVIKKSEWDFFDKLLEKKINSDTLTEKEESIFLSSSADVNDFFERLAEKSLKLSQESKDKIIAQIDVKKLREKSEASDLLLMKEDPILCGYVRMNYETYINARKSI</sequence>